<name>A0A1H4BJR8_9GAMM</name>
<keyword evidence="5" id="KW-1185">Reference proteome</keyword>
<dbReference type="EMBL" id="FNQP01000008">
    <property type="protein sequence ID" value="SEA48413.1"/>
    <property type="molecule type" value="Genomic_DNA"/>
</dbReference>
<evidence type="ECO:0000256" key="1">
    <source>
        <dbReference type="SAM" id="MobiDB-lite"/>
    </source>
</evidence>
<accession>A0A1H4BJR8</accession>
<evidence type="ECO:0000313" key="4">
    <source>
        <dbReference type="EMBL" id="SEA48413.1"/>
    </source>
</evidence>
<feature type="domain" description="eCIS core" evidence="2">
    <location>
        <begin position="140"/>
        <end position="216"/>
    </location>
</feature>
<organism evidence="4 5">
    <name type="scientific">Thiothrix caldifontis</name>
    <dbReference type="NCBI Taxonomy" id="525918"/>
    <lineage>
        <taxon>Bacteria</taxon>
        <taxon>Pseudomonadati</taxon>
        <taxon>Pseudomonadota</taxon>
        <taxon>Gammaproteobacteria</taxon>
        <taxon>Thiotrichales</taxon>
        <taxon>Thiotrichaceae</taxon>
        <taxon>Thiothrix</taxon>
    </lineage>
</organism>
<feature type="compositionally biased region" description="Polar residues" evidence="1">
    <location>
        <begin position="118"/>
        <end position="138"/>
    </location>
</feature>
<feature type="compositionally biased region" description="Basic and acidic residues" evidence="1">
    <location>
        <begin position="73"/>
        <end position="117"/>
    </location>
</feature>
<gene>
    <name evidence="4" type="ORF">SAMN05660964_01692</name>
</gene>
<feature type="region of interest" description="Disordered" evidence="1">
    <location>
        <begin position="48"/>
        <end position="144"/>
    </location>
</feature>
<dbReference type="Proteomes" id="UP000199397">
    <property type="component" value="Unassembled WGS sequence"/>
</dbReference>
<feature type="compositionally biased region" description="Basic and acidic residues" evidence="1">
    <location>
        <begin position="48"/>
        <end position="64"/>
    </location>
</feature>
<evidence type="ECO:0000313" key="5">
    <source>
        <dbReference type="Proteomes" id="UP000199397"/>
    </source>
</evidence>
<feature type="compositionally biased region" description="Low complexity" evidence="1">
    <location>
        <begin position="1"/>
        <end position="21"/>
    </location>
</feature>
<dbReference type="STRING" id="525918.SAMN05660964_01692"/>
<reference evidence="4 5" key="1">
    <citation type="submission" date="2016-10" db="EMBL/GenBank/DDBJ databases">
        <authorList>
            <person name="de Groot N.N."/>
        </authorList>
    </citation>
    <scope>NUCLEOTIDE SEQUENCE [LARGE SCALE GENOMIC DNA]</scope>
    <source>
        <strain evidence="4 5">DSM 21228</strain>
    </source>
</reference>
<dbReference type="Pfam" id="PF15604">
    <property type="entry name" value="Ntox15"/>
    <property type="match status" value="1"/>
</dbReference>
<evidence type="ECO:0000259" key="3">
    <source>
        <dbReference type="Pfam" id="PF15604"/>
    </source>
</evidence>
<dbReference type="RefSeq" id="WP_175517888.1">
    <property type="nucleotide sequence ID" value="NZ_FNQP01000008.1"/>
</dbReference>
<proteinExistence type="predicted"/>
<sequence length="1069" mass="117676">MKTSATKTSKTTSRTATQTASQPFFAKAGQGSFFAPAGVQMKMTVNKPGDKFEQEADKMADKVMRMASPPTAVKEDKLQKAEPEQKIQKAEPVEKLQKAEPEQKIQKKDDELKRKGGDSTSAPSSQIQSTIRNKTTGGQPLGSEVRSYMEPRFGADFSNIRVHTDPEAASLNNQLSARAFTYQNHVFFSRDQYQPGTGEGKHLLAHELTHTIQQGHAIQRSQQVTTTATPPPIQRLGVQDALDYFADKAYHIPGFRLLTILMGFNPINRQAVDRSAANILRAMIELIPGGHFITQALDNHGVFNKAGAWVEQKLAQLADIGSDIGSALSRFLDSLGWSDVLDLGGVWDRAKRIFTEPIKRILSFAKSVVVDILQLVKDAILRPLAALAQGTRGYDLLKALLGEDPITGEKVPRNADTLIGGFMKLIGQEEVWENLKKGNAVARAWAWFDGALKGLLGFARAIPRTIINTFRSLTFQDIITVAGAFSKIVGAFANIAGSFFSWAFNQVISLLEILFSVVAPGVMPYLKKAKAAFTTILKNPVGFVRNLVRAGKQGFQLFAGNILEHLKTALINWIVGPLAEAGVYIPKSFSLMEIIKLVLSVLGLTWQAIRAKLVKIIPEPVLAGLEKTASILVTLVKDGPVAAWEQIKTELSELKDQLVAQITQMISTEVVKAAVTKLASMLNPAGAVVQAILAVYNTISFFIQKAQQIGAVVASFVDSIAAIAAGQVAPAAKRVEQTMARTLTVVLAFLAKFAGLGGIPDKVVGIVKKIRQPIDKGMDKIVGWLGNMLKSMKTAASNTIKSLLNWWNAKKQFRDQDGEEHTVYFAGNNENSQLMVASTPKLAHQLLNEIASSNSGKKVIPIIKKKIKKIEKLKLEITSFSDEKDNKIRIKEIETLVNEIGDLFATISIKGKSNTMQKVQLTFERVYVGMDEEYNRQIKEQQSTIRDMTIAKWLSNRFIFENKGRIQDSTLRKQINIRNLARNQYIKNQMDKGLTKKEAQKLWEYQAAATHSLDQVAGGDHYVFSNVGVSSVNSHLGTQWKSKIQEITKAVSNVNPSVYGTVKMNVDLK</sequence>
<dbReference type="Pfam" id="PF13699">
    <property type="entry name" value="eCIS_core"/>
    <property type="match status" value="1"/>
</dbReference>
<protein>
    <submittedName>
        <fullName evidence="4">Novel toxin 15</fullName>
    </submittedName>
</protein>
<evidence type="ECO:0000259" key="2">
    <source>
        <dbReference type="Pfam" id="PF13699"/>
    </source>
</evidence>
<dbReference type="InterPro" id="IPR028949">
    <property type="entry name" value="Ntox15"/>
</dbReference>
<dbReference type="InterPro" id="IPR025295">
    <property type="entry name" value="eCIS_core_dom"/>
</dbReference>
<feature type="domain" description="Novel toxin 15" evidence="3">
    <location>
        <begin position="932"/>
        <end position="1067"/>
    </location>
</feature>
<dbReference type="AlphaFoldDB" id="A0A1H4BJR8"/>
<feature type="region of interest" description="Disordered" evidence="1">
    <location>
        <begin position="1"/>
        <end position="25"/>
    </location>
</feature>